<evidence type="ECO:0008006" key="6">
    <source>
        <dbReference type="Google" id="ProtNLM"/>
    </source>
</evidence>
<dbReference type="GO" id="GO:0051604">
    <property type="term" value="P:protein maturation"/>
    <property type="evidence" value="ECO:0007669"/>
    <property type="project" value="InterPro"/>
</dbReference>
<reference evidence="4 5" key="1">
    <citation type="journal article" date="2016" name="Nat. Commun.">
        <title>Thousands of microbial genomes shed light on interconnected biogeochemical processes in an aquifer system.</title>
        <authorList>
            <person name="Anantharaman K."/>
            <person name="Brown C.T."/>
            <person name="Hug L.A."/>
            <person name="Sharon I."/>
            <person name="Castelle C.J."/>
            <person name="Probst A.J."/>
            <person name="Thomas B.C."/>
            <person name="Singh A."/>
            <person name="Wilkins M.J."/>
            <person name="Karaoz U."/>
            <person name="Brodie E.L."/>
            <person name="Williams K.H."/>
            <person name="Hubbard S.S."/>
            <person name="Banfield J.F."/>
        </authorList>
    </citation>
    <scope>NUCLEOTIDE SEQUENCE [LARGE SCALE GENOMIC DNA]</scope>
</reference>
<dbReference type="GO" id="GO:0016151">
    <property type="term" value="F:nickel cation binding"/>
    <property type="evidence" value="ECO:0007669"/>
    <property type="project" value="InterPro"/>
</dbReference>
<keyword evidence="2" id="KW-0479">Metal-binding</keyword>
<proteinExistence type="predicted"/>
<dbReference type="Gene3D" id="3.30.2320.50">
    <property type="match status" value="1"/>
</dbReference>
<gene>
    <name evidence="4" type="ORF">A3B15_02160</name>
</gene>
<protein>
    <recommendedName>
        <fullName evidence="6">Hydrogenase maturation nickel metallochaperone HypA</fullName>
    </recommendedName>
</protein>
<sequence length="84" mass="9031">MHDLHAADLILKLVLSKANENKLLAVKKIVLELGSVIEHGAAINPDNLAFNIKLLARSTPARNAEIVIKPAAGNSWKLAEIEGD</sequence>
<dbReference type="Proteomes" id="UP000177250">
    <property type="component" value="Unassembled WGS sequence"/>
</dbReference>
<dbReference type="AlphaFoldDB" id="A0A1G1YKN1"/>
<comment type="caution">
    <text evidence="4">The sequence shown here is derived from an EMBL/GenBank/DDBJ whole genome shotgun (WGS) entry which is preliminary data.</text>
</comment>
<evidence type="ECO:0000256" key="2">
    <source>
        <dbReference type="ARBA" id="ARBA00022723"/>
    </source>
</evidence>
<keyword evidence="1" id="KW-0533">Nickel</keyword>
<dbReference type="Pfam" id="PF01155">
    <property type="entry name" value="HypA"/>
    <property type="match status" value="1"/>
</dbReference>
<name>A0A1G1YKN1_9BACT</name>
<evidence type="ECO:0000256" key="3">
    <source>
        <dbReference type="ARBA" id="ARBA00022833"/>
    </source>
</evidence>
<evidence type="ECO:0000313" key="4">
    <source>
        <dbReference type="EMBL" id="OGY52905.1"/>
    </source>
</evidence>
<evidence type="ECO:0000256" key="1">
    <source>
        <dbReference type="ARBA" id="ARBA00022596"/>
    </source>
</evidence>
<keyword evidence="3" id="KW-0862">Zinc</keyword>
<dbReference type="InterPro" id="IPR000688">
    <property type="entry name" value="HypA/HybF"/>
</dbReference>
<dbReference type="EMBL" id="MHIO01000037">
    <property type="protein sequence ID" value="OGY52905.1"/>
    <property type="molecule type" value="Genomic_DNA"/>
</dbReference>
<dbReference type="STRING" id="1797545.A3B15_02160"/>
<organism evidence="4 5">
    <name type="scientific">Candidatus Buchananbacteria bacterium RIFCSPLOWO2_01_FULL_45_31</name>
    <dbReference type="NCBI Taxonomy" id="1797545"/>
    <lineage>
        <taxon>Bacteria</taxon>
        <taxon>Candidatus Buchananiibacteriota</taxon>
    </lineage>
</organism>
<evidence type="ECO:0000313" key="5">
    <source>
        <dbReference type="Proteomes" id="UP000177250"/>
    </source>
</evidence>
<accession>A0A1G1YKN1</accession>